<dbReference type="EMBL" id="JAVYJV010000008">
    <property type="protein sequence ID" value="KAK4365434.1"/>
    <property type="molecule type" value="Genomic_DNA"/>
</dbReference>
<evidence type="ECO:0000313" key="1">
    <source>
        <dbReference type="EMBL" id="KAK4365434.1"/>
    </source>
</evidence>
<accession>A0AAE1S963</accession>
<proteinExistence type="predicted"/>
<name>A0AAE1S963_9SOLA</name>
<keyword evidence="2" id="KW-1185">Reference proteome</keyword>
<dbReference type="PANTHER" id="PTHR33437:SF4">
    <property type="entry name" value="RETROTRANSPOSON GAG PROTEIN"/>
    <property type="match status" value="1"/>
</dbReference>
<evidence type="ECO:0000313" key="2">
    <source>
        <dbReference type="Proteomes" id="UP001291623"/>
    </source>
</evidence>
<reference evidence="1" key="1">
    <citation type="submission" date="2023-12" db="EMBL/GenBank/DDBJ databases">
        <title>Genome assembly of Anisodus tanguticus.</title>
        <authorList>
            <person name="Wang Y.-J."/>
        </authorList>
    </citation>
    <scope>NUCLEOTIDE SEQUENCE</scope>
    <source>
        <strain evidence="1">KB-2021</strain>
        <tissue evidence="1">Leaf</tissue>
    </source>
</reference>
<gene>
    <name evidence="1" type="ORF">RND71_016792</name>
</gene>
<comment type="caution">
    <text evidence="1">The sequence shown here is derived from an EMBL/GenBank/DDBJ whole genome shotgun (WGS) entry which is preliminary data.</text>
</comment>
<sequence>MQKDGDVLSTGSAPIFSHVTPQYIYPSDDSHHSISSVVVMQAMVIEASTIEEQLTNLTKAVGGLSKYVKDQDAKITKLTNMMESMEER</sequence>
<protein>
    <recommendedName>
        <fullName evidence="3">Ty3-gypsy retrotransposon protein</fullName>
    </recommendedName>
</protein>
<dbReference type="AlphaFoldDB" id="A0AAE1S963"/>
<organism evidence="1 2">
    <name type="scientific">Anisodus tanguticus</name>
    <dbReference type="NCBI Taxonomy" id="243964"/>
    <lineage>
        <taxon>Eukaryota</taxon>
        <taxon>Viridiplantae</taxon>
        <taxon>Streptophyta</taxon>
        <taxon>Embryophyta</taxon>
        <taxon>Tracheophyta</taxon>
        <taxon>Spermatophyta</taxon>
        <taxon>Magnoliopsida</taxon>
        <taxon>eudicotyledons</taxon>
        <taxon>Gunneridae</taxon>
        <taxon>Pentapetalae</taxon>
        <taxon>asterids</taxon>
        <taxon>lamiids</taxon>
        <taxon>Solanales</taxon>
        <taxon>Solanaceae</taxon>
        <taxon>Solanoideae</taxon>
        <taxon>Hyoscyameae</taxon>
        <taxon>Anisodus</taxon>
    </lineage>
</organism>
<dbReference type="PANTHER" id="PTHR33437">
    <property type="entry name" value="OS06G0361200 PROTEIN"/>
    <property type="match status" value="1"/>
</dbReference>
<evidence type="ECO:0008006" key="3">
    <source>
        <dbReference type="Google" id="ProtNLM"/>
    </source>
</evidence>
<dbReference type="Proteomes" id="UP001291623">
    <property type="component" value="Unassembled WGS sequence"/>
</dbReference>